<dbReference type="SUPFAM" id="SSF74650">
    <property type="entry name" value="Galactose mutarotase-like"/>
    <property type="match status" value="1"/>
</dbReference>
<organism evidence="1">
    <name type="scientific">metagenome</name>
    <dbReference type="NCBI Taxonomy" id="256318"/>
    <lineage>
        <taxon>unclassified sequences</taxon>
        <taxon>metagenomes</taxon>
    </lineage>
</organism>
<protein>
    <recommendedName>
        <fullName evidence="2">Aldose 1-epimerase</fullName>
    </recommendedName>
</protein>
<dbReference type="GO" id="GO:0005975">
    <property type="term" value="P:carbohydrate metabolic process"/>
    <property type="evidence" value="ECO:0007669"/>
    <property type="project" value="InterPro"/>
</dbReference>
<evidence type="ECO:0008006" key="2">
    <source>
        <dbReference type="Google" id="ProtNLM"/>
    </source>
</evidence>
<gene>
    <name evidence="1" type="ORF">NOCA2310157</name>
</gene>
<accession>A0A2P2C258</accession>
<dbReference type="GO" id="GO:0030246">
    <property type="term" value="F:carbohydrate binding"/>
    <property type="evidence" value="ECO:0007669"/>
    <property type="project" value="InterPro"/>
</dbReference>
<dbReference type="InterPro" id="IPR011013">
    <property type="entry name" value="Gal_mutarotase_sf_dom"/>
</dbReference>
<dbReference type="EMBL" id="CZKA01000025">
    <property type="protein sequence ID" value="CUR56098.1"/>
    <property type="molecule type" value="Genomic_DNA"/>
</dbReference>
<dbReference type="InterPro" id="IPR014718">
    <property type="entry name" value="GH-type_carb-bd"/>
</dbReference>
<reference evidence="1" key="1">
    <citation type="submission" date="2015-08" db="EMBL/GenBank/DDBJ databases">
        <authorList>
            <person name="Babu N.S."/>
            <person name="Beckwith C.J."/>
            <person name="Beseler K.G."/>
            <person name="Brison A."/>
            <person name="Carone J.V."/>
            <person name="Caskin T.P."/>
            <person name="Diamond M."/>
            <person name="Durham M.E."/>
            <person name="Foxe J.M."/>
            <person name="Go M."/>
            <person name="Henderson B.A."/>
            <person name="Jones I.B."/>
            <person name="McGettigan J.A."/>
            <person name="Micheletti S.J."/>
            <person name="Nasrallah M.E."/>
            <person name="Ortiz D."/>
            <person name="Piller C.R."/>
            <person name="Privatt S.R."/>
            <person name="Schneider S.L."/>
            <person name="Sharp S."/>
            <person name="Smith T.C."/>
            <person name="Stanton J.D."/>
            <person name="Ullery H.E."/>
            <person name="Wilson R.J."/>
            <person name="Serrano M.G."/>
            <person name="Buck G."/>
            <person name="Lee V."/>
            <person name="Wang Y."/>
            <person name="Carvalho R."/>
            <person name="Voegtly L."/>
            <person name="Shi R."/>
            <person name="Duckworth R."/>
            <person name="Johnson A."/>
            <person name="Loviza R."/>
            <person name="Walstead R."/>
            <person name="Shah Z."/>
            <person name="Kiflezghi M."/>
            <person name="Wade K."/>
            <person name="Ball S.L."/>
            <person name="Bradley K.W."/>
            <person name="Asai D.J."/>
            <person name="Bowman C.A."/>
            <person name="Russell D.A."/>
            <person name="Pope W.H."/>
            <person name="Jacobs-Sera D."/>
            <person name="Hendrix R.W."/>
            <person name="Hatfull G.F."/>
        </authorList>
    </citation>
    <scope>NUCLEOTIDE SEQUENCE</scope>
</reference>
<dbReference type="Gene3D" id="2.70.98.10">
    <property type="match status" value="1"/>
</dbReference>
<evidence type="ECO:0000313" key="1">
    <source>
        <dbReference type="EMBL" id="CUR56098.1"/>
    </source>
</evidence>
<sequence>MGVRFDPHWHYRGLECLRLENEHVALAILPELGAKIHRIVDKAADHEVLWHAPRVVPHTAALGSNFDDHWSGGWDEAFPGGVASVTRHGDAIPYMGELWTQRAEWHVEECSAQRVVLVFSILTPITPARWQRRLTLEAGASAFTLDYRIENVGLRPFDFNWGLHPVQTISPAHRFDVPAKVGEVDEDGGGVLGRRGDTYPWPMLDGRDMSRALGPEALDLTLHYLTELDDGWLACTDTAARRGFGLTFDRTVFPVVWLWASYGGWRGAYHAMAEPWTGSPSSLADAVEAGRARVLAPGEVLETTVSAVVYRGVESVSRLQADGSVTP</sequence>
<name>A0A2P2C258_9ZZZZ</name>
<dbReference type="GO" id="GO:0003824">
    <property type="term" value="F:catalytic activity"/>
    <property type="evidence" value="ECO:0007669"/>
    <property type="project" value="InterPro"/>
</dbReference>
<dbReference type="AlphaFoldDB" id="A0A2P2C258"/>
<proteinExistence type="predicted"/>